<dbReference type="PANTHER" id="PTHR42878:SF7">
    <property type="entry name" value="SENSOR HISTIDINE KINASE GLRK"/>
    <property type="match status" value="1"/>
</dbReference>
<dbReference type="SUPFAM" id="SSF55874">
    <property type="entry name" value="ATPase domain of HSP90 chaperone/DNA topoisomerase II/histidine kinase"/>
    <property type="match status" value="1"/>
</dbReference>
<evidence type="ECO:0000256" key="5">
    <source>
        <dbReference type="ARBA" id="ARBA00022741"/>
    </source>
</evidence>
<dbReference type="PRINTS" id="PR00344">
    <property type="entry name" value="BCTRLSENSOR"/>
</dbReference>
<dbReference type="InterPro" id="IPR050351">
    <property type="entry name" value="BphY/WalK/GraS-like"/>
</dbReference>
<keyword evidence="8" id="KW-0902">Two-component regulatory system</keyword>
<dbReference type="SMART" id="SM00387">
    <property type="entry name" value="HATPase_c"/>
    <property type="match status" value="1"/>
</dbReference>
<name>A0A512ANF1_9SPHN</name>
<dbReference type="InterPro" id="IPR003594">
    <property type="entry name" value="HATPase_dom"/>
</dbReference>
<dbReference type="EC" id="2.7.13.3" evidence="2"/>
<comment type="caution">
    <text evidence="11">The sequence shown here is derived from an EMBL/GenBank/DDBJ whole genome shotgun (WGS) entry which is preliminary data.</text>
</comment>
<keyword evidence="9" id="KW-1133">Transmembrane helix</keyword>
<dbReference type="Pfam" id="PF02518">
    <property type="entry name" value="HATPase_c"/>
    <property type="match status" value="1"/>
</dbReference>
<keyword evidence="4" id="KW-0808">Transferase</keyword>
<feature type="transmembrane region" description="Helical" evidence="9">
    <location>
        <begin position="59"/>
        <end position="79"/>
    </location>
</feature>
<accession>A0A512ANF1</accession>
<dbReference type="EMBL" id="BJYR01000020">
    <property type="protein sequence ID" value="GEO01216.1"/>
    <property type="molecule type" value="Genomic_DNA"/>
</dbReference>
<dbReference type="InterPro" id="IPR036097">
    <property type="entry name" value="HisK_dim/P_sf"/>
</dbReference>
<dbReference type="AlphaFoldDB" id="A0A512ANF1"/>
<dbReference type="GO" id="GO:0000155">
    <property type="term" value="F:phosphorelay sensor kinase activity"/>
    <property type="evidence" value="ECO:0007669"/>
    <property type="project" value="InterPro"/>
</dbReference>
<keyword evidence="9" id="KW-0812">Transmembrane</keyword>
<protein>
    <recommendedName>
        <fullName evidence="2">histidine kinase</fullName>
        <ecNumber evidence="2">2.7.13.3</ecNumber>
    </recommendedName>
</protein>
<feature type="transmembrane region" description="Helical" evidence="9">
    <location>
        <begin position="91"/>
        <end position="114"/>
    </location>
</feature>
<feature type="transmembrane region" description="Helical" evidence="9">
    <location>
        <begin position="120"/>
        <end position="138"/>
    </location>
</feature>
<dbReference type="GO" id="GO:0030295">
    <property type="term" value="F:protein kinase activator activity"/>
    <property type="evidence" value="ECO:0007669"/>
    <property type="project" value="TreeGrafter"/>
</dbReference>
<dbReference type="GO" id="GO:0007234">
    <property type="term" value="P:osmosensory signaling via phosphorelay pathway"/>
    <property type="evidence" value="ECO:0007669"/>
    <property type="project" value="TreeGrafter"/>
</dbReference>
<comment type="catalytic activity">
    <reaction evidence="1">
        <text>ATP + protein L-histidine = ADP + protein N-phospho-L-histidine.</text>
        <dbReference type="EC" id="2.7.13.3"/>
    </reaction>
</comment>
<dbReference type="CDD" id="cd00082">
    <property type="entry name" value="HisKA"/>
    <property type="match status" value="1"/>
</dbReference>
<organism evidence="11 12">
    <name type="scientific">Novosphingobium sediminis</name>
    <dbReference type="NCBI Taxonomy" id="707214"/>
    <lineage>
        <taxon>Bacteria</taxon>
        <taxon>Pseudomonadati</taxon>
        <taxon>Pseudomonadota</taxon>
        <taxon>Alphaproteobacteria</taxon>
        <taxon>Sphingomonadales</taxon>
        <taxon>Sphingomonadaceae</taxon>
        <taxon>Novosphingobium</taxon>
    </lineage>
</organism>
<keyword evidence="9" id="KW-0472">Membrane</keyword>
<dbReference type="SUPFAM" id="SSF47384">
    <property type="entry name" value="Homodimeric domain of signal transducing histidine kinase"/>
    <property type="match status" value="1"/>
</dbReference>
<keyword evidence="7" id="KW-0067">ATP-binding</keyword>
<reference evidence="11 12" key="1">
    <citation type="submission" date="2019-07" db="EMBL/GenBank/DDBJ databases">
        <title>Whole genome shotgun sequence of Novosphingobium sediminis NBRC 106119.</title>
        <authorList>
            <person name="Hosoyama A."/>
            <person name="Uohara A."/>
            <person name="Ohji S."/>
            <person name="Ichikawa N."/>
        </authorList>
    </citation>
    <scope>NUCLEOTIDE SEQUENCE [LARGE SCALE GENOMIC DNA]</scope>
    <source>
        <strain evidence="11 12">NBRC 106119</strain>
    </source>
</reference>
<sequence length="452" mass="48042">MMPQVSAPTDPAEHVRVRAAESRIEFAVAGAFTILIAGTLAYVHLLFVDIMPPARLWTWTSLFIAAIAAMVAVPLAVLVRRPDDAEIMAIWSPAGKVVAILFDVAVASSVWLLLPYASEPLRLLMVVFYAACVSGQVISTAESLGTITFGVVSIFGSAALFFVMAPGPYSAGLAVFLVAFGALMIGVAATLKVAIRSAIAARLSAEAISGDLAAALAAATEARQAKTRFIAAATHDLRQPLQAAALFFNRIADRQSATGDTAVVNARLAFAEAAGLLEQLLEHLRLDGGMIRPEVQFTALDAIIPRVCSEVAEIAVVSGFRIEQMGSRLVVAADPALLVRIVRNLLHNAMRHSRGSRILVGGRRRGDRVRIYVVDDGRGISTALAANLFDEVKPDCADPVGQSGVGLGLPSSRRMAELMGGSVELDPAWRHGAAFYCELPLVRQSDRADRHC</sequence>
<dbReference type="InterPro" id="IPR004358">
    <property type="entry name" value="Sig_transdc_His_kin-like_C"/>
</dbReference>
<dbReference type="Proteomes" id="UP000321464">
    <property type="component" value="Unassembled WGS sequence"/>
</dbReference>
<gene>
    <name evidence="11" type="ORF">NSE01_30480</name>
</gene>
<proteinExistence type="predicted"/>
<evidence type="ECO:0000256" key="8">
    <source>
        <dbReference type="ARBA" id="ARBA00023012"/>
    </source>
</evidence>
<dbReference type="PROSITE" id="PS50109">
    <property type="entry name" value="HIS_KIN"/>
    <property type="match status" value="1"/>
</dbReference>
<evidence type="ECO:0000313" key="11">
    <source>
        <dbReference type="EMBL" id="GEO01216.1"/>
    </source>
</evidence>
<dbReference type="GO" id="GO:0000156">
    <property type="term" value="F:phosphorelay response regulator activity"/>
    <property type="evidence" value="ECO:0007669"/>
    <property type="project" value="TreeGrafter"/>
</dbReference>
<dbReference type="SMART" id="SM00388">
    <property type="entry name" value="HisKA"/>
    <property type="match status" value="1"/>
</dbReference>
<dbReference type="PANTHER" id="PTHR42878">
    <property type="entry name" value="TWO-COMPONENT HISTIDINE KINASE"/>
    <property type="match status" value="1"/>
</dbReference>
<evidence type="ECO:0000256" key="6">
    <source>
        <dbReference type="ARBA" id="ARBA00022777"/>
    </source>
</evidence>
<keyword evidence="12" id="KW-1185">Reference proteome</keyword>
<evidence type="ECO:0000256" key="4">
    <source>
        <dbReference type="ARBA" id="ARBA00022679"/>
    </source>
</evidence>
<feature type="transmembrane region" description="Helical" evidence="9">
    <location>
        <begin position="171"/>
        <end position="195"/>
    </location>
</feature>
<keyword evidence="5" id="KW-0547">Nucleotide-binding</keyword>
<feature type="domain" description="Histidine kinase" evidence="10">
    <location>
        <begin position="232"/>
        <end position="443"/>
    </location>
</feature>
<evidence type="ECO:0000256" key="3">
    <source>
        <dbReference type="ARBA" id="ARBA00022553"/>
    </source>
</evidence>
<feature type="transmembrane region" description="Helical" evidence="9">
    <location>
        <begin position="145"/>
        <end position="165"/>
    </location>
</feature>
<keyword evidence="6" id="KW-0418">Kinase</keyword>
<dbReference type="InterPro" id="IPR036890">
    <property type="entry name" value="HATPase_C_sf"/>
</dbReference>
<evidence type="ECO:0000313" key="12">
    <source>
        <dbReference type="Proteomes" id="UP000321464"/>
    </source>
</evidence>
<evidence type="ECO:0000256" key="1">
    <source>
        <dbReference type="ARBA" id="ARBA00000085"/>
    </source>
</evidence>
<evidence type="ECO:0000259" key="10">
    <source>
        <dbReference type="PROSITE" id="PS50109"/>
    </source>
</evidence>
<evidence type="ECO:0000256" key="9">
    <source>
        <dbReference type="SAM" id="Phobius"/>
    </source>
</evidence>
<evidence type="ECO:0000256" key="7">
    <source>
        <dbReference type="ARBA" id="ARBA00022840"/>
    </source>
</evidence>
<dbReference type="Gene3D" id="3.30.565.10">
    <property type="entry name" value="Histidine kinase-like ATPase, C-terminal domain"/>
    <property type="match status" value="1"/>
</dbReference>
<dbReference type="InterPro" id="IPR003661">
    <property type="entry name" value="HisK_dim/P_dom"/>
</dbReference>
<dbReference type="GO" id="GO:0005524">
    <property type="term" value="F:ATP binding"/>
    <property type="evidence" value="ECO:0007669"/>
    <property type="project" value="UniProtKB-KW"/>
</dbReference>
<dbReference type="Gene3D" id="1.10.287.130">
    <property type="match status" value="1"/>
</dbReference>
<keyword evidence="3" id="KW-0597">Phosphoprotein</keyword>
<feature type="transmembrane region" description="Helical" evidence="9">
    <location>
        <begin position="26"/>
        <end position="47"/>
    </location>
</feature>
<evidence type="ECO:0000256" key="2">
    <source>
        <dbReference type="ARBA" id="ARBA00012438"/>
    </source>
</evidence>
<dbReference type="InterPro" id="IPR005467">
    <property type="entry name" value="His_kinase_dom"/>
</dbReference>